<feature type="region of interest" description="Disordered" evidence="2">
    <location>
        <begin position="30"/>
        <end position="63"/>
    </location>
</feature>
<evidence type="ECO:0000256" key="2">
    <source>
        <dbReference type="SAM" id="MobiDB-lite"/>
    </source>
</evidence>
<dbReference type="Gene3D" id="3.40.50.1820">
    <property type="entry name" value="alpha/beta hydrolase"/>
    <property type="match status" value="1"/>
</dbReference>
<reference evidence="4 5" key="1">
    <citation type="journal article" date="2017" name="Genome Biol.">
        <title>New reference genome sequences of hot pepper reveal the massive evolution of plant disease-resistance genes by retroduplication.</title>
        <authorList>
            <person name="Kim S."/>
            <person name="Park J."/>
            <person name="Yeom S.I."/>
            <person name="Kim Y.M."/>
            <person name="Seo E."/>
            <person name="Kim K.T."/>
            <person name="Kim M.S."/>
            <person name="Lee J.M."/>
            <person name="Cheong K."/>
            <person name="Shin H.S."/>
            <person name="Kim S.B."/>
            <person name="Han K."/>
            <person name="Lee J."/>
            <person name="Park M."/>
            <person name="Lee H.A."/>
            <person name="Lee H.Y."/>
            <person name="Lee Y."/>
            <person name="Oh S."/>
            <person name="Lee J.H."/>
            <person name="Choi E."/>
            <person name="Choi E."/>
            <person name="Lee S.E."/>
            <person name="Jeon J."/>
            <person name="Kim H."/>
            <person name="Choi G."/>
            <person name="Song H."/>
            <person name="Lee J."/>
            <person name="Lee S.C."/>
            <person name="Kwon J.K."/>
            <person name="Lee H.Y."/>
            <person name="Koo N."/>
            <person name="Hong Y."/>
            <person name="Kim R.W."/>
            <person name="Kang W.H."/>
            <person name="Huh J.H."/>
            <person name="Kang B.C."/>
            <person name="Yang T.J."/>
            <person name="Lee Y.H."/>
            <person name="Bennetzen J.L."/>
            <person name="Choi D."/>
        </authorList>
    </citation>
    <scope>NUCLEOTIDE SEQUENCE [LARGE SCALE GENOMIC DNA]</scope>
    <source>
        <strain evidence="5">cv. PBC81</strain>
    </source>
</reference>
<dbReference type="STRING" id="33114.A0A2G2W0E4"/>
<evidence type="ECO:0000313" key="4">
    <source>
        <dbReference type="EMBL" id="PHT38704.1"/>
    </source>
</evidence>
<dbReference type="AlphaFoldDB" id="A0A2G2W0E4"/>
<dbReference type="Proteomes" id="UP000224567">
    <property type="component" value="Unassembled WGS sequence"/>
</dbReference>
<evidence type="ECO:0000259" key="3">
    <source>
        <dbReference type="Pfam" id="PF07859"/>
    </source>
</evidence>
<feature type="domain" description="Alpha/beta hydrolase fold-3" evidence="3">
    <location>
        <begin position="202"/>
        <end position="313"/>
    </location>
</feature>
<evidence type="ECO:0000313" key="5">
    <source>
        <dbReference type="Proteomes" id="UP000224567"/>
    </source>
</evidence>
<dbReference type="InterPro" id="IPR050466">
    <property type="entry name" value="Carboxylest/Gibb_receptor"/>
</dbReference>
<name>A0A2G2W0E4_CAPBA</name>
<protein>
    <recommendedName>
        <fullName evidence="3">Alpha/beta hydrolase fold-3 domain-containing protein</fullName>
    </recommendedName>
</protein>
<dbReference type="Pfam" id="PF07859">
    <property type="entry name" value="Abhydrolase_3"/>
    <property type="match status" value="1"/>
</dbReference>
<proteinExistence type="inferred from homology"/>
<sequence>MSSHQKEPPPPRIAKKIYVRTPIFKLIQPKDKLASKRKDINRSASKKSILVQSPDPSSFSSEDEDVVVTNKVFENFCDEKQDKDKAVDKPPMNEADKNTTHHESTPIFMDNLYKNSEGTLVTEEIKGNRSTSLMEVYNEDNDDVLNTKSVDENIGEAHISESQFSFSNEVLRGINLDFIKFNLGVEDESKNIEGAKETIVNTSAADESKVNSLASELNMISLSVEYRLAPEVDVPTIYEDCWTALQWVALNTDNEKSAIVNNDSWLTNYDDFNCVFLAGDNTGGNLVYHMSMRDGIESLSRDMKNTGSIFAYPYFVFPNIDIDEQEIGVRFIERVKESGWDGELEYLEVDDRYAFQIYKPESNEAKRTMKCYADFVYR</sequence>
<accession>A0A2G2W0E4</accession>
<feature type="compositionally biased region" description="Basic and acidic residues" evidence="2">
    <location>
        <begin position="30"/>
        <end position="41"/>
    </location>
</feature>
<dbReference type="EMBL" id="MLFT02000009">
    <property type="protein sequence ID" value="PHT38704.1"/>
    <property type="molecule type" value="Genomic_DNA"/>
</dbReference>
<dbReference type="InterPro" id="IPR029058">
    <property type="entry name" value="AB_hydrolase_fold"/>
</dbReference>
<dbReference type="PANTHER" id="PTHR23024">
    <property type="entry name" value="ARYLACETAMIDE DEACETYLASE"/>
    <property type="match status" value="1"/>
</dbReference>
<evidence type="ECO:0000256" key="1">
    <source>
        <dbReference type="ARBA" id="ARBA00010515"/>
    </source>
</evidence>
<gene>
    <name evidence="4" type="ORF">CQW23_22277</name>
</gene>
<dbReference type="OrthoDB" id="408631at2759"/>
<dbReference type="SUPFAM" id="SSF53474">
    <property type="entry name" value="alpha/beta-Hydrolases"/>
    <property type="match status" value="1"/>
</dbReference>
<dbReference type="GO" id="GO:0016787">
    <property type="term" value="F:hydrolase activity"/>
    <property type="evidence" value="ECO:0007669"/>
    <property type="project" value="InterPro"/>
</dbReference>
<dbReference type="InterPro" id="IPR013094">
    <property type="entry name" value="AB_hydrolase_3"/>
</dbReference>
<organism evidence="4 5">
    <name type="scientific">Capsicum baccatum</name>
    <name type="common">Peruvian pepper</name>
    <dbReference type="NCBI Taxonomy" id="33114"/>
    <lineage>
        <taxon>Eukaryota</taxon>
        <taxon>Viridiplantae</taxon>
        <taxon>Streptophyta</taxon>
        <taxon>Embryophyta</taxon>
        <taxon>Tracheophyta</taxon>
        <taxon>Spermatophyta</taxon>
        <taxon>Magnoliopsida</taxon>
        <taxon>eudicotyledons</taxon>
        <taxon>Gunneridae</taxon>
        <taxon>Pentapetalae</taxon>
        <taxon>asterids</taxon>
        <taxon>lamiids</taxon>
        <taxon>Solanales</taxon>
        <taxon>Solanaceae</taxon>
        <taxon>Solanoideae</taxon>
        <taxon>Capsiceae</taxon>
        <taxon>Capsicum</taxon>
    </lineage>
</organism>
<comment type="similarity">
    <text evidence="1">Belongs to the 'GDXG' lipolytic enzyme family.</text>
</comment>
<keyword evidence="5" id="KW-1185">Reference proteome</keyword>
<reference evidence="5" key="2">
    <citation type="journal article" date="2017" name="J. Anim. Genet.">
        <title>Multiple reference genome sequences of hot pepper reveal the massive evolution of plant disease resistance genes by retroduplication.</title>
        <authorList>
            <person name="Kim S."/>
            <person name="Park J."/>
            <person name="Yeom S.-I."/>
            <person name="Kim Y.-M."/>
            <person name="Seo E."/>
            <person name="Kim K.-T."/>
            <person name="Kim M.-S."/>
            <person name="Lee J.M."/>
            <person name="Cheong K."/>
            <person name="Shin H.-S."/>
            <person name="Kim S.-B."/>
            <person name="Han K."/>
            <person name="Lee J."/>
            <person name="Park M."/>
            <person name="Lee H.-A."/>
            <person name="Lee H.-Y."/>
            <person name="Lee Y."/>
            <person name="Oh S."/>
            <person name="Lee J.H."/>
            <person name="Choi E."/>
            <person name="Choi E."/>
            <person name="Lee S.E."/>
            <person name="Jeon J."/>
            <person name="Kim H."/>
            <person name="Choi G."/>
            <person name="Song H."/>
            <person name="Lee J."/>
            <person name="Lee S.-C."/>
            <person name="Kwon J.-K."/>
            <person name="Lee H.-Y."/>
            <person name="Koo N."/>
            <person name="Hong Y."/>
            <person name="Kim R.W."/>
            <person name="Kang W.-H."/>
            <person name="Huh J.H."/>
            <person name="Kang B.-C."/>
            <person name="Yang T.-J."/>
            <person name="Lee Y.-H."/>
            <person name="Bennetzen J.L."/>
            <person name="Choi D."/>
        </authorList>
    </citation>
    <scope>NUCLEOTIDE SEQUENCE [LARGE SCALE GENOMIC DNA]</scope>
    <source>
        <strain evidence="5">cv. PBC81</strain>
    </source>
</reference>
<feature type="region of interest" description="Disordered" evidence="2">
    <location>
        <begin position="82"/>
        <end position="102"/>
    </location>
</feature>
<comment type="caution">
    <text evidence="4">The sequence shown here is derived from an EMBL/GenBank/DDBJ whole genome shotgun (WGS) entry which is preliminary data.</text>
</comment>
<dbReference type="PANTHER" id="PTHR23024:SF560">
    <property type="entry name" value="ALPHA_BETA HYDROLASE FOLD-3 DOMAIN-CONTAINING PROTEIN"/>
    <property type="match status" value="1"/>
</dbReference>